<accession>A0A964T5X9</accession>
<dbReference type="EMBL" id="SPKJ01000056">
    <property type="protein sequence ID" value="MYZ49014.1"/>
    <property type="molecule type" value="Genomic_DNA"/>
</dbReference>
<name>A0A964T5X9_9HYPH</name>
<evidence type="ECO:0000256" key="3">
    <source>
        <dbReference type="ARBA" id="ARBA00023274"/>
    </source>
</evidence>
<dbReference type="GO" id="GO:0006412">
    <property type="term" value="P:translation"/>
    <property type="evidence" value="ECO:0007669"/>
    <property type="project" value="UniProtKB-UniRule"/>
</dbReference>
<keyword evidence="7" id="KW-0175">Coiled coil</keyword>
<evidence type="ECO:0000256" key="2">
    <source>
        <dbReference type="ARBA" id="ARBA00022980"/>
    </source>
</evidence>
<dbReference type="InterPro" id="IPR001857">
    <property type="entry name" value="Ribosomal_bL19"/>
</dbReference>
<reference evidence="8" key="1">
    <citation type="submission" date="2019-03" db="EMBL/GenBank/DDBJ databases">
        <title>Afifella sp. nov., isolated from activated sludge.</title>
        <authorList>
            <person name="Li Q."/>
            <person name="Liu Y."/>
        </authorList>
    </citation>
    <scope>NUCLEOTIDE SEQUENCE</scope>
    <source>
        <strain evidence="8">L72</strain>
    </source>
</reference>
<feature type="coiled-coil region" evidence="7">
    <location>
        <begin position="112"/>
        <end position="152"/>
    </location>
</feature>
<dbReference type="InterPro" id="IPR008991">
    <property type="entry name" value="Translation_prot_SH3-like_sf"/>
</dbReference>
<evidence type="ECO:0000313" key="9">
    <source>
        <dbReference type="Proteomes" id="UP000773614"/>
    </source>
</evidence>
<evidence type="ECO:0000256" key="1">
    <source>
        <dbReference type="ARBA" id="ARBA00005781"/>
    </source>
</evidence>
<protein>
    <recommendedName>
        <fullName evidence="4 5">Large ribosomal subunit protein bL19</fullName>
    </recommendedName>
</protein>
<dbReference type="Gene3D" id="2.30.30.790">
    <property type="match status" value="1"/>
</dbReference>
<dbReference type="PIRSF" id="PIRSF002191">
    <property type="entry name" value="Ribosomal_L19"/>
    <property type="match status" value="1"/>
</dbReference>
<dbReference type="InterPro" id="IPR038657">
    <property type="entry name" value="Ribosomal_bL19_sf"/>
</dbReference>
<dbReference type="PRINTS" id="PR00061">
    <property type="entry name" value="RIBOSOMALL19"/>
</dbReference>
<dbReference type="InterPro" id="IPR018257">
    <property type="entry name" value="Ribosomal_bL19_CS"/>
</dbReference>
<keyword evidence="3 5" id="KW-0687">Ribonucleoprotein</keyword>
<proteinExistence type="inferred from homology"/>
<gene>
    <name evidence="5" type="primary">rplS</name>
    <name evidence="8" type="ORF">E4O86_14960</name>
</gene>
<dbReference type="Pfam" id="PF01245">
    <property type="entry name" value="Ribosomal_L19"/>
    <property type="match status" value="1"/>
</dbReference>
<dbReference type="HAMAP" id="MF_00402">
    <property type="entry name" value="Ribosomal_bL19"/>
    <property type="match status" value="1"/>
</dbReference>
<evidence type="ECO:0000313" key="8">
    <source>
        <dbReference type="EMBL" id="MYZ49014.1"/>
    </source>
</evidence>
<comment type="function">
    <text evidence="5 6">This protein is located at the 30S-50S ribosomal subunit interface and may play a role in the structure and function of the aminoacyl-tRNA binding site.</text>
</comment>
<dbReference type="PANTHER" id="PTHR15680:SF9">
    <property type="entry name" value="LARGE RIBOSOMAL SUBUNIT PROTEIN BL19M"/>
    <property type="match status" value="1"/>
</dbReference>
<dbReference type="FunFam" id="2.30.30.790:FF:000001">
    <property type="entry name" value="50S ribosomal protein L19"/>
    <property type="match status" value="1"/>
</dbReference>
<evidence type="ECO:0000256" key="7">
    <source>
        <dbReference type="SAM" id="Coils"/>
    </source>
</evidence>
<evidence type="ECO:0000256" key="4">
    <source>
        <dbReference type="ARBA" id="ARBA00035171"/>
    </source>
</evidence>
<dbReference type="PANTHER" id="PTHR15680">
    <property type="entry name" value="RIBOSOMAL PROTEIN L19"/>
    <property type="match status" value="1"/>
</dbReference>
<dbReference type="AlphaFoldDB" id="A0A964T5X9"/>
<dbReference type="NCBIfam" id="TIGR01024">
    <property type="entry name" value="rplS_bact"/>
    <property type="match status" value="1"/>
</dbReference>
<organism evidence="8 9">
    <name type="scientific">Propylenella binzhouense</name>
    <dbReference type="NCBI Taxonomy" id="2555902"/>
    <lineage>
        <taxon>Bacteria</taxon>
        <taxon>Pseudomonadati</taxon>
        <taxon>Pseudomonadota</taxon>
        <taxon>Alphaproteobacteria</taxon>
        <taxon>Hyphomicrobiales</taxon>
        <taxon>Propylenellaceae</taxon>
        <taxon>Propylenella</taxon>
    </lineage>
</organism>
<dbReference type="SUPFAM" id="SSF50104">
    <property type="entry name" value="Translation proteins SH3-like domain"/>
    <property type="match status" value="1"/>
</dbReference>
<comment type="similarity">
    <text evidence="1 5 6">Belongs to the bacterial ribosomal protein bL19 family.</text>
</comment>
<dbReference type="OrthoDB" id="9803541at2"/>
<evidence type="ECO:0000256" key="6">
    <source>
        <dbReference type="RuleBase" id="RU000559"/>
    </source>
</evidence>
<dbReference type="GO" id="GO:0022625">
    <property type="term" value="C:cytosolic large ribosomal subunit"/>
    <property type="evidence" value="ECO:0007669"/>
    <property type="project" value="TreeGrafter"/>
</dbReference>
<keyword evidence="9" id="KW-1185">Reference proteome</keyword>
<sequence length="153" mass="16772">MQQIEQAEMAAVAAKRDVPAFEPGDTVRVHVRVTEGTRTRLQAYEGVCIARKGGGINESFTVRKISYGEGVERVFPVYSPIVEKIEVVRRGRVRRAKLYYLRGRMGKSARIVEATNARAKRLNEEAREVAAAAKAEEAAAKQAAKEAAAEAQG</sequence>
<evidence type="ECO:0000256" key="5">
    <source>
        <dbReference type="HAMAP-Rule" id="MF_00402"/>
    </source>
</evidence>
<keyword evidence="2 5" id="KW-0689">Ribosomal protein</keyword>
<comment type="caution">
    <text evidence="8">The sequence shown here is derived from an EMBL/GenBank/DDBJ whole genome shotgun (WGS) entry which is preliminary data.</text>
</comment>
<dbReference type="GO" id="GO:0003735">
    <property type="term" value="F:structural constituent of ribosome"/>
    <property type="evidence" value="ECO:0007669"/>
    <property type="project" value="InterPro"/>
</dbReference>
<dbReference type="Proteomes" id="UP000773614">
    <property type="component" value="Unassembled WGS sequence"/>
</dbReference>
<dbReference type="PROSITE" id="PS01015">
    <property type="entry name" value="RIBOSOMAL_L19"/>
    <property type="match status" value="1"/>
</dbReference>